<evidence type="ECO:0000313" key="3">
    <source>
        <dbReference type="Proteomes" id="UP000008631"/>
    </source>
</evidence>
<dbReference type="STRING" id="575540.Isop_1833"/>
<dbReference type="InParanoid" id="E8R1Y3"/>
<dbReference type="eggNOG" id="ENOG502Z97W">
    <property type="taxonomic scope" value="Bacteria"/>
</dbReference>
<dbReference type="Pfam" id="PF09609">
    <property type="entry name" value="Cas_GSU0054"/>
    <property type="match status" value="2"/>
</dbReference>
<dbReference type="InterPro" id="IPR019089">
    <property type="entry name" value="Cas_GSU0054"/>
</dbReference>
<proteinExistence type="predicted"/>
<name>E8R1Y3_ISOPI</name>
<evidence type="ECO:0000313" key="2">
    <source>
        <dbReference type="EMBL" id="ADV62415.1"/>
    </source>
</evidence>
<dbReference type="OrthoDB" id="128883at2"/>
<feature type="coiled-coil region" evidence="1">
    <location>
        <begin position="202"/>
        <end position="229"/>
    </location>
</feature>
<dbReference type="HOGENOM" id="CLU_567281_0_0_0"/>
<accession>E8R1Y3</accession>
<reference key="1">
    <citation type="submission" date="2010-11" db="EMBL/GenBank/DDBJ databases">
        <title>The complete sequence of chromosome of Isophaera pallida ATCC 43644.</title>
        <authorList>
            <consortium name="US DOE Joint Genome Institute (JGI-PGF)"/>
            <person name="Lucas S."/>
            <person name="Copeland A."/>
            <person name="Lapidus A."/>
            <person name="Bruce D."/>
            <person name="Goodwin L."/>
            <person name="Pitluck S."/>
            <person name="Kyrpides N."/>
            <person name="Mavromatis K."/>
            <person name="Pagani I."/>
            <person name="Ivanova N."/>
            <person name="Saunders E."/>
            <person name="Brettin T."/>
            <person name="Detter J.C."/>
            <person name="Han C."/>
            <person name="Tapia R."/>
            <person name="Land M."/>
            <person name="Hauser L."/>
            <person name="Markowitz V."/>
            <person name="Cheng J.-F."/>
            <person name="Hugenholtz P."/>
            <person name="Woyke T."/>
            <person name="Wu D."/>
            <person name="Eisen J.A."/>
        </authorList>
    </citation>
    <scope>NUCLEOTIDE SEQUENCE</scope>
    <source>
        <strain>ATCC 43644</strain>
    </source>
</reference>
<sequence length="570" mass="63633">MMPGLMIGWEYLTGCCVATDPTSRQRAEWPPHPGRVFMALAAAWFETGEDEAEGRALRWLEQLGNPELGLPAEVWPRKVVDYYVPVNDDAGPSRALLQSAPGLTRDRKERTFPTVWVGDTPCFLRWSHADPADVESHRPALQQLCDKVTRIGHSSSLVRMWIADETNFSTSTQTWVPDDGLAELQTRRVSEGTLELLDRLFNRRGREESQRLSRQIEDLEAERRVARGRGATQRRTELDQQIAAAKARQETVDARDPIRPKLGMWTGYRRQPTESPLPEHTAFDSELLILTQTKGPRLSITSSLMVTHALRNAIISHLGQDHTPDWVSGRHANNEPLRNDQQHLAFIPLPFVGSPHADGHLLGAALAFPRSVPRSERGRTLGTFLLDPASGQPRSIELPLGSLGDWVLTKRDWSEPRQTLKPETWTAHPNGATTWASVTPVVLDRFPKSDLCQDYEAWREEIAGIVTTACERIGLPAPDEVSTGTTSWHVGSPRAIAKSRPLRGHPETPNTTATLGDGFPAYRVKTGNAARPQVHVRLRFEKPVVGPILLGAGRFFGYGLCKPLRDDFQR</sequence>
<gene>
    <name evidence="2" type="ordered locus">Isop_1833</name>
</gene>
<dbReference type="KEGG" id="ipa:Isop_1833"/>
<dbReference type="EMBL" id="CP002353">
    <property type="protein sequence ID" value="ADV62415.1"/>
    <property type="molecule type" value="Genomic_DNA"/>
</dbReference>
<dbReference type="Proteomes" id="UP000008631">
    <property type="component" value="Chromosome"/>
</dbReference>
<evidence type="ECO:0000256" key="1">
    <source>
        <dbReference type="SAM" id="Coils"/>
    </source>
</evidence>
<keyword evidence="1" id="KW-0175">Coiled coil</keyword>
<reference evidence="2 3" key="2">
    <citation type="journal article" date="2011" name="Stand. Genomic Sci.">
        <title>Complete genome sequence of Isosphaera pallida type strain (IS1B).</title>
        <authorList>
            <consortium name="US DOE Joint Genome Institute (JGI-PGF)"/>
            <person name="Goker M."/>
            <person name="Cleland D."/>
            <person name="Saunders E."/>
            <person name="Lapidus A."/>
            <person name="Nolan M."/>
            <person name="Lucas S."/>
            <person name="Hammon N."/>
            <person name="Deshpande S."/>
            <person name="Cheng J.F."/>
            <person name="Tapia R."/>
            <person name="Han C."/>
            <person name="Goodwin L."/>
            <person name="Pitluck S."/>
            <person name="Liolios K."/>
            <person name="Pagani I."/>
            <person name="Ivanova N."/>
            <person name="Mavromatis K."/>
            <person name="Pati A."/>
            <person name="Chen A."/>
            <person name="Palaniappan K."/>
            <person name="Land M."/>
            <person name="Hauser L."/>
            <person name="Chang Y.J."/>
            <person name="Jeffries C.D."/>
            <person name="Detter J.C."/>
            <person name="Beck B."/>
            <person name="Woyke T."/>
            <person name="Bristow J."/>
            <person name="Eisen J.A."/>
            <person name="Markowitz V."/>
            <person name="Hugenholtz P."/>
            <person name="Kyrpides N.C."/>
            <person name="Klenk H.P."/>
        </authorList>
    </citation>
    <scope>NUCLEOTIDE SEQUENCE [LARGE SCALE GENOMIC DNA]</scope>
    <source>
        <strain evidence="3">ATCC 43644 / DSM 9630 / IS1B</strain>
    </source>
</reference>
<keyword evidence="3" id="KW-1185">Reference proteome</keyword>
<dbReference type="RefSeq" id="WP_013564703.1">
    <property type="nucleotide sequence ID" value="NC_014962.1"/>
</dbReference>
<dbReference type="AlphaFoldDB" id="E8R1Y3"/>
<dbReference type="NCBIfam" id="TIGR02165">
    <property type="entry name" value="cas5_6_GSU0054"/>
    <property type="match status" value="1"/>
</dbReference>
<organism evidence="2 3">
    <name type="scientific">Isosphaera pallida (strain ATCC 43644 / DSM 9630 / IS1B)</name>
    <dbReference type="NCBI Taxonomy" id="575540"/>
    <lineage>
        <taxon>Bacteria</taxon>
        <taxon>Pseudomonadati</taxon>
        <taxon>Planctomycetota</taxon>
        <taxon>Planctomycetia</taxon>
        <taxon>Isosphaerales</taxon>
        <taxon>Isosphaeraceae</taxon>
        <taxon>Isosphaera</taxon>
    </lineage>
</organism>
<protein>
    <submittedName>
        <fullName evidence="2">CRISPR-associated protein, GSU0054</fullName>
    </submittedName>
</protein>